<protein>
    <submittedName>
        <fullName evidence="1">Immunity protein Imm1 of predicted polymorphic toxin system</fullName>
    </submittedName>
</protein>
<gene>
    <name evidence="1" type="ORF">BDK92_0962</name>
</gene>
<dbReference type="AlphaFoldDB" id="A0A495JCG7"/>
<dbReference type="OrthoDB" id="3404070at2"/>
<accession>A0A495JCG7</accession>
<proteinExistence type="predicted"/>
<dbReference type="EMBL" id="RBKT01000001">
    <property type="protein sequence ID" value="RKR86700.1"/>
    <property type="molecule type" value="Genomic_DNA"/>
</dbReference>
<organism evidence="1 2">
    <name type="scientific">Micromonospora pisi</name>
    <dbReference type="NCBI Taxonomy" id="589240"/>
    <lineage>
        <taxon>Bacteria</taxon>
        <taxon>Bacillati</taxon>
        <taxon>Actinomycetota</taxon>
        <taxon>Actinomycetes</taxon>
        <taxon>Micromonosporales</taxon>
        <taxon>Micromonosporaceae</taxon>
        <taxon>Micromonospora</taxon>
    </lineage>
</organism>
<evidence type="ECO:0000313" key="1">
    <source>
        <dbReference type="EMBL" id="RKR86700.1"/>
    </source>
</evidence>
<name>A0A495JCG7_9ACTN</name>
<keyword evidence="2" id="KW-1185">Reference proteome</keyword>
<dbReference type="Proteomes" id="UP000277671">
    <property type="component" value="Unassembled WGS sequence"/>
</dbReference>
<reference evidence="1 2" key="1">
    <citation type="submission" date="2018-10" db="EMBL/GenBank/DDBJ databases">
        <title>Sequencing the genomes of 1000 actinobacteria strains.</title>
        <authorList>
            <person name="Klenk H.-P."/>
        </authorList>
    </citation>
    <scope>NUCLEOTIDE SEQUENCE [LARGE SCALE GENOMIC DNA]</scope>
    <source>
        <strain evidence="1 2">DSM 45175</strain>
    </source>
</reference>
<evidence type="ECO:0000313" key="2">
    <source>
        <dbReference type="Proteomes" id="UP000277671"/>
    </source>
</evidence>
<dbReference type="InterPro" id="IPR025680">
    <property type="entry name" value="DddI"/>
</dbReference>
<dbReference type="Pfam" id="PF14430">
    <property type="entry name" value="Imm1"/>
    <property type="match status" value="1"/>
</dbReference>
<sequence length="139" mass="15122">MSYVMTNPNMTDIPLADPEHGLTEFDEHIHLFMPFGGQGQSLWFSPEPGAEPELRVDIDIAADRAALNWLADDTYAVELPPGPPIRVQWATDAPVVDVPGETARVSVDTARRAVRAYLSTGGRPGGLEWVAEEPDVGLD</sequence>
<comment type="caution">
    <text evidence="1">The sequence shown here is derived from an EMBL/GenBank/DDBJ whole genome shotgun (WGS) entry which is preliminary data.</text>
</comment>